<comment type="caution">
    <text evidence="1">The sequence shown here is derived from an EMBL/GenBank/DDBJ whole genome shotgun (WGS) entry which is preliminary data.</text>
</comment>
<name>A0A8S3GDX7_9BILA</name>
<evidence type="ECO:0000313" key="1">
    <source>
        <dbReference type="EMBL" id="CAF5163097.1"/>
    </source>
</evidence>
<dbReference type="Proteomes" id="UP000681967">
    <property type="component" value="Unassembled WGS sequence"/>
</dbReference>
<sequence>MGSWLDTCCMVLERRLPERLDALDEDDRAEHPWWKCKKWALHILLRTFERHGSPANLPKGQSHEKVEFANFFLKGYS</sequence>
<gene>
    <name evidence="1" type="ORF">BYL167_LOCUS75165</name>
</gene>
<feature type="non-terminal residue" evidence="1">
    <location>
        <position position="1"/>
    </location>
</feature>
<dbReference type="EMBL" id="CAJOBH010268718">
    <property type="protein sequence ID" value="CAF5163097.1"/>
    <property type="molecule type" value="Genomic_DNA"/>
</dbReference>
<dbReference type="Gene3D" id="1.25.10.10">
    <property type="entry name" value="Leucine-rich Repeat Variant"/>
    <property type="match status" value="1"/>
</dbReference>
<proteinExistence type="predicted"/>
<evidence type="ECO:0000313" key="2">
    <source>
        <dbReference type="Proteomes" id="UP000681967"/>
    </source>
</evidence>
<dbReference type="AlphaFoldDB" id="A0A8S3GDX7"/>
<organism evidence="1 2">
    <name type="scientific">Rotaria magnacalcarata</name>
    <dbReference type="NCBI Taxonomy" id="392030"/>
    <lineage>
        <taxon>Eukaryota</taxon>
        <taxon>Metazoa</taxon>
        <taxon>Spiralia</taxon>
        <taxon>Gnathifera</taxon>
        <taxon>Rotifera</taxon>
        <taxon>Eurotatoria</taxon>
        <taxon>Bdelloidea</taxon>
        <taxon>Philodinida</taxon>
        <taxon>Philodinidae</taxon>
        <taxon>Rotaria</taxon>
    </lineage>
</organism>
<accession>A0A8S3GDX7</accession>
<dbReference type="InterPro" id="IPR011989">
    <property type="entry name" value="ARM-like"/>
</dbReference>
<reference evidence="1" key="1">
    <citation type="submission" date="2021-02" db="EMBL/GenBank/DDBJ databases">
        <authorList>
            <person name="Nowell W R."/>
        </authorList>
    </citation>
    <scope>NUCLEOTIDE SEQUENCE</scope>
</reference>
<protein>
    <submittedName>
        <fullName evidence="1">Uncharacterized protein</fullName>
    </submittedName>
</protein>